<organism evidence="5 6">
    <name type="scientific">Apiospora kogelbergensis</name>
    <dbReference type="NCBI Taxonomy" id="1337665"/>
    <lineage>
        <taxon>Eukaryota</taxon>
        <taxon>Fungi</taxon>
        <taxon>Dikarya</taxon>
        <taxon>Ascomycota</taxon>
        <taxon>Pezizomycotina</taxon>
        <taxon>Sordariomycetes</taxon>
        <taxon>Xylariomycetidae</taxon>
        <taxon>Amphisphaeriales</taxon>
        <taxon>Apiosporaceae</taxon>
        <taxon>Apiospora</taxon>
    </lineage>
</organism>
<gene>
    <name evidence="5" type="ORF">PG999_013829</name>
</gene>
<name>A0AAW0Q983_9PEZI</name>
<evidence type="ECO:0000313" key="6">
    <source>
        <dbReference type="Proteomes" id="UP001392437"/>
    </source>
</evidence>
<comment type="similarity">
    <text evidence="3 4">Belongs to the eukaryotic ribosomal protein eS32 family.</text>
</comment>
<dbReference type="GO" id="GO:0006412">
    <property type="term" value="P:translation"/>
    <property type="evidence" value="ECO:0007669"/>
    <property type="project" value="InterPro"/>
</dbReference>
<protein>
    <recommendedName>
        <fullName evidence="4">60S ribosomal protein L41</fullName>
    </recommendedName>
</protein>
<comment type="subunit">
    <text evidence="4">Component of the large ribosomal subunit.</text>
</comment>
<comment type="caution">
    <text evidence="5">The sequence shown here is derived from an EMBL/GenBank/DDBJ whole genome shotgun (WGS) entry which is preliminary data.</text>
</comment>
<evidence type="ECO:0000256" key="1">
    <source>
        <dbReference type="ARBA" id="ARBA00022980"/>
    </source>
</evidence>
<dbReference type="Pfam" id="PF05162">
    <property type="entry name" value="Ribosomal_L41"/>
    <property type="match status" value="1"/>
</dbReference>
<reference evidence="5 6" key="1">
    <citation type="submission" date="2023-01" db="EMBL/GenBank/DDBJ databases">
        <title>Analysis of 21 Apiospora genomes using comparative genomics revels a genus with tremendous synthesis potential of carbohydrate active enzymes and secondary metabolites.</title>
        <authorList>
            <person name="Sorensen T."/>
        </authorList>
    </citation>
    <scope>NUCLEOTIDE SEQUENCE [LARGE SCALE GENOMIC DNA]</scope>
    <source>
        <strain evidence="5 6">CBS 117206</strain>
    </source>
</reference>
<dbReference type="EMBL" id="JAQQWP010000011">
    <property type="protein sequence ID" value="KAK8095807.1"/>
    <property type="molecule type" value="Genomic_DNA"/>
</dbReference>
<dbReference type="GO" id="GO:0003735">
    <property type="term" value="F:structural constituent of ribosome"/>
    <property type="evidence" value="ECO:0007669"/>
    <property type="project" value="UniProtKB-UniRule"/>
</dbReference>
<dbReference type="InterPro" id="IPR007836">
    <property type="entry name" value="Ribosomal_eS32"/>
</dbReference>
<keyword evidence="6" id="KW-1185">Reference proteome</keyword>
<dbReference type="Proteomes" id="UP001392437">
    <property type="component" value="Unassembled WGS sequence"/>
</dbReference>
<dbReference type="GO" id="GO:0005840">
    <property type="term" value="C:ribosome"/>
    <property type="evidence" value="ECO:0007669"/>
    <property type="project" value="UniProtKB-KW"/>
</dbReference>
<evidence type="ECO:0000256" key="3">
    <source>
        <dbReference type="ARBA" id="ARBA00043969"/>
    </source>
</evidence>
<evidence type="ECO:0000256" key="4">
    <source>
        <dbReference type="RuleBase" id="RU368055"/>
    </source>
</evidence>
<sequence>MAKVVFDVSGGRQVRNGPCLPPKIEVIGVAKQGRSSCYFLHLHSSPARIPDSQPYLEPAKTFAGPHHPRKPGALAFWTWAYIGNSCPPLQACISFPHSPSTFIVNYIKSFTMRAKWRKKRVRRLKRKRRKMRARSK</sequence>
<proteinExistence type="inferred from homology"/>
<dbReference type="AlphaFoldDB" id="A0AAW0Q983"/>
<keyword evidence="1 4" id="KW-0689">Ribosomal protein</keyword>
<evidence type="ECO:0000256" key="2">
    <source>
        <dbReference type="ARBA" id="ARBA00023274"/>
    </source>
</evidence>
<dbReference type="GO" id="GO:1990904">
    <property type="term" value="C:ribonucleoprotein complex"/>
    <property type="evidence" value="ECO:0007669"/>
    <property type="project" value="UniProtKB-KW"/>
</dbReference>
<accession>A0AAW0Q983</accession>
<keyword evidence="2 4" id="KW-0687">Ribonucleoprotein</keyword>
<evidence type="ECO:0000313" key="5">
    <source>
        <dbReference type="EMBL" id="KAK8095807.1"/>
    </source>
</evidence>